<protein>
    <submittedName>
        <fullName evidence="3">AAA family ATPase</fullName>
    </submittedName>
</protein>
<keyword evidence="1" id="KW-0812">Transmembrane</keyword>
<name>A0A844GPQ8_9CHRO</name>
<keyword evidence="1" id="KW-0472">Membrane</keyword>
<dbReference type="InterPro" id="IPR027417">
    <property type="entry name" value="P-loop_NTPase"/>
</dbReference>
<dbReference type="Pfam" id="PF13401">
    <property type="entry name" value="AAA_22"/>
    <property type="match status" value="1"/>
</dbReference>
<dbReference type="Proteomes" id="UP000437131">
    <property type="component" value="Unassembled WGS sequence"/>
</dbReference>
<comment type="caution">
    <text evidence="3">The sequence shown here is derived from an EMBL/GenBank/DDBJ whole genome shotgun (WGS) entry which is preliminary data.</text>
</comment>
<dbReference type="InterPro" id="IPR049945">
    <property type="entry name" value="AAA_22"/>
</dbReference>
<dbReference type="Gene3D" id="3.40.50.300">
    <property type="entry name" value="P-loop containing nucleotide triphosphate hydrolases"/>
    <property type="match status" value="1"/>
</dbReference>
<feature type="transmembrane region" description="Helical" evidence="1">
    <location>
        <begin position="223"/>
        <end position="241"/>
    </location>
</feature>
<dbReference type="SUPFAM" id="SSF52540">
    <property type="entry name" value="P-loop containing nucleoside triphosphate hydrolases"/>
    <property type="match status" value="1"/>
</dbReference>
<proteinExistence type="predicted"/>
<dbReference type="GO" id="GO:0016887">
    <property type="term" value="F:ATP hydrolysis activity"/>
    <property type="evidence" value="ECO:0007669"/>
    <property type="project" value="InterPro"/>
</dbReference>
<reference evidence="3 4" key="1">
    <citation type="submission" date="2019-11" db="EMBL/GenBank/DDBJ databases">
        <title>Isolation of a new High Light Tolerant Cyanobacteria.</title>
        <authorList>
            <person name="Dobson Z."/>
            <person name="Vaughn N."/>
            <person name="Vaughn M."/>
            <person name="Fromme P."/>
            <person name="Mazor Y."/>
        </authorList>
    </citation>
    <scope>NUCLEOTIDE SEQUENCE [LARGE SCALE GENOMIC DNA]</scope>
    <source>
        <strain evidence="3 4">0216</strain>
    </source>
</reference>
<sequence length="276" mass="31334">MSVKLRESYRKEELKKVSNALLACESLLIVGENGSGKTFFCQQLAHNFHSNKYPYLIIPIETVRQITIKVCRKLNIDEETIEGKKKTIMMMQEDIIEHCKTNQIIFLVDDAHRQPPTIRIWLERLMNEANCPVLLLATTPPARDIFLKLPRIELNPLKDKYIREIMQEKAEELELSLKPADYAKLQASAGGNPMLAERVVKEKYLGIENTGLDHTQWIDGTPILMAFLMCLVIIRFIGLGLNNTSLYLLGGIITTAIGVSRILIYSLPKKGSRLGK</sequence>
<gene>
    <name evidence="3" type="ORF">GGC33_01200</name>
</gene>
<dbReference type="AlphaFoldDB" id="A0A844GPQ8"/>
<dbReference type="InterPro" id="IPR003593">
    <property type="entry name" value="AAA+_ATPase"/>
</dbReference>
<feature type="transmembrane region" description="Helical" evidence="1">
    <location>
        <begin position="247"/>
        <end position="267"/>
    </location>
</feature>
<keyword evidence="1" id="KW-1133">Transmembrane helix</keyword>
<feature type="domain" description="AAA+ ATPase" evidence="2">
    <location>
        <begin position="23"/>
        <end position="159"/>
    </location>
</feature>
<dbReference type="RefSeq" id="WP_155082460.1">
    <property type="nucleotide sequence ID" value="NZ_WMIA01000001.1"/>
</dbReference>
<evidence type="ECO:0000313" key="3">
    <source>
        <dbReference type="EMBL" id="MTF37553.1"/>
    </source>
</evidence>
<dbReference type="SMART" id="SM00382">
    <property type="entry name" value="AAA"/>
    <property type="match status" value="1"/>
</dbReference>
<organism evidence="3 4">
    <name type="scientific">Cyanobacterium aponinum 0216</name>
    <dbReference type="NCBI Taxonomy" id="2676140"/>
    <lineage>
        <taxon>Bacteria</taxon>
        <taxon>Bacillati</taxon>
        <taxon>Cyanobacteriota</taxon>
        <taxon>Cyanophyceae</taxon>
        <taxon>Oscillatoriophycideae</taxon>
        <taxon>Chroococcales</taxon>
        <taxon>Geminocystaceae</taxon>
        <taxon>Cyanobacterium</taxon>
    </lineage>
</organism>
<evidence type="ECO:0000256" key="1">
    <source>
        <dbReference type="SAM" id="Phobius"/>
    </source>
</evidence>
<dbReference type="EMBL" id="WMIA01000001">
    <property type="protein sequence ID" value="MTF37553.1"/>
    <property type="molecule type" value="Genomic_DNA"/>
</dbReference>
<evidence type="ECO:0000259" key="2">
    <source>
        <dbReference type="SMART" id="SM00382"/>
    </source>
</evidence>
<evidence type="ECO:0000313" key="4">
    <source>
        <dbReference type="Proteomes" id="UP000437131"/>
    </source>
</evidence>
<accession>A0A844GPQ8</accession>